<sequence length="166" mass="19132">MMTLYETRPDRSRRFGRLAQLQELMRKSWGATAPQASLRTKYTSTNNCKYLGSPKLTFCCHWPICFEHVPVVLCLGYVLSAYLVLVLSQSLLIRSELHIFHHPIKPSSDWRPYVQKGLRELRLTIVSPSASLVLFWKFGLRSLLCFCPRFVFLPAPRPASRLSAFV</sequence>
<evidence type="ECO:0000313" key="2">
    <source>
        <dbReference type="Proteomes" id="UP001207468"/>
    </source>
</evidence>
<gene>
    <name evidence="1" type="ORF">F5148DRAFT_829939</name>
</gene>
<accession>A0ACC0TTH5</accession>
<dbReference type="Proteomes" id="UP001207468">
    <property type="component" value="Unassembled WGS sequence"/>
</dbReference>
<reference evidence="1" key="1">
    <citation type="submission" date="2021-03" db="EMBL/GenBank/DDBJ databases">
        <title>Evolutionary priming and transition to the ectomycorrhizal habit in an iconic lineage of mushroom-forming fungi: is preadaptation a requirement?</title>
        <authorList>
            <consortium name="DOE Joint Genome Institute"/>
            <person name="Looney B.P."/>
            <person name="Miyauchi S."/>
            <person name="Morin E."/>
            <person name="Drula E."/>
            <person name="Courty P.E."/>
            <person name="Chicoki N."/>
            <person name="Fauchery L."/>
            <person name="Kohler A."/>
            <person name="Kuo A."/>
            <person name="LaButti K."/>
            <person name="Pangilinan J."/>
            <person name="Lipzen A."/>
            <person name="Riley R."/>
            <person name="Andreopoulos W."/>
            <person name="He G."/>
            <person name="Johnson J."/>
            <person name="Barry K.W."/>
            <person name="Grigoriev I.V."/>
            <person name="Nagy L."/>
            <person name="Hibbett D."/>
            <person name="Henrissat B."/>
            <person name="Matheny P.B."/>
            <person name="Labbe J."/>
            <person name="Martin A.F."/>
        </authorList>
    </citation>
    <scope>NUCLEOTIDE SEQUENCE</scope>
    <source>
        <strain evidence="1">BPL698</strain>
    </source>
</reference>
<organism evidence="1 2">
    <name type="scientific">Russula earlei</name>
    <dbReference type="NCBI Taxonomy" id="71964"/>
    <lineage>
        <taxon>Eukaryota</taxon>
        <taxon>Fungi</taxon>
        <taxon>Dikarya</taxon>
        <taxon>Basidiomycota</taxon>
        <taxon>Agaricomycotina</taxon>
        <taxon>Agaricomycetes</taxon>
        <taxon>Russulales</taxon>
        <taxon>Russulaceae</taxon>
        <taxon>Russula</taxon>
    </lineage>
</organism>
<protein>
    <submittedName>
        <fullName evidence="1">Uncharacterized protein</fullName>
    </submittedName>
</protein>
<keyword evidence="2" id="KW-1185">Reference proteome</keyword>
<proteinExistence type="predicted"/>
<comment type="caution">
    <text evidence="1">The sequence shown here is derived from an EMBL/GenBank/DDBJ whole genome shotgun (WGS) entry which is preliminary data.</text>
</comment>
<evidence type="ECO:0000313" key="1">
    <source>
        <dbReference type="EMBL" id="KAI9441045.1"/>
    </source>
</evidence>
<name>A0ACC0TTH5_9AGAM</name>
<dbReference type="EMBL" id="JAGFNK010000760">
    <property type="protein sequence ID" value="KAI9441045.1"/>
    <property type="molecule type" value="Genomic_DNA"/>
</dbReference>